<comment type="caution">
    <text evidence="1">The sequence shown here is derived from an EMBL/GenBank/DDBJ whole genome shotgun (WGS) entry which is preliminary data.</text>
</comment>
<sequence length="3090" mass="349441">MAATNGSQEDPSLKYIINHVFCPLKLPQQDDHTMCNDLALASMTLDIAKKFKEHSGSDKKLHWERIVGMLTKLRDTMKYQSLSPTTVESQLETMKSGGVLAFLIRAQNAGLIVRRFDDETIFESFEVSPTAAAVMGTVGKLLCSYPGPAIAVAHEVVDDPNFRAELANFLYHMNQDILDSAASTTKAGSTVVEERDTAHPRYITQLLTGILRGLGQVAEVPRIRKRINDDVCWNDARLPWRRSSLWLLIRVALQTTLEREDDGRNLYKAFMAYFMATITQRAVVHDLRNGVLHFMSAKISRRLFKLGSSVPAFVSELVVCATRQVKRKLEERWQFVRDAQAASSHWDVDELDVDQDTHLSLVDSREYLTRAINARQTSTAPSIFKPHEHPRQRSINDFLSVNQNYLVEAYKAEGLTALIDFEHAVQDGLSSWVSEVIDGGLCHDTATWCRAIESRMMEYSTRARQLYEGNPNSYSIMLLTLLELWVAVDRMVVDEIPLLAEYSPEVPVSFPDPLILHKAGQLARLDALQLYISERHRLAKPGRSVFSDDSSNNVFAIRFFDQSSELQRLKDDIEKDAWAERDAKLAELREKNAKHAELSAEERLLQHTYFVHFRGYEVHSRSCYKCSLEETISNMRIDVHEWPLPESAPGAKIVTFELGVPATFNVWRSITFDLLVDIGTPDKKRPSRAKSHTTLLKYAALSNYGVRHDRQRITLASETKPFARSHYKSTSIPSYESTICVNNGLRFQVYDSHSETWAANPFTHCDISPDCTFILPAGRYRALQGYVSGTSHTSNHIISAQADCHPELSLHEFIAFGSLRSGPLLQWLNIARELRARILSFREEEVHSLLLQAAWQVGPLEGVNRLWHDDLRDAAFGKVILDELRALLRSVESNWVEMVSMKSIIALTRRLLTSAEDRDVIQGAYDLLHTARSKTFNWLTELSRKLEDASGAGESESDLRGIVRDMAAVCRSTYDVELTHIKHLLHSSLDIKIFAQCAIIIHDNTPPRLSALPVASKFLLERDRRMAHVLESWLYSRIRACRQGLDEAVKSIWPDYRPWATWQRAEDPNSRWLTSSTASEGDKKPQHIHFNVLDGRLLIDGRPVGKLPAEIVRHSTYLQIFGDKVLDVVPGDLPGMDYATRGRVCDYRVYFRLQDDGDLIIQVTRGCESPLEVVPRGKLGNDLPKPLVEDRVHWLDLATREIEVRPVERMWSPSSDNWRMSFSDTLVSSMRRGKATLVDVRSRTFKMISGRLRPIEAKEHLIVTWKSGISGFSLAVDIPRFRLSFFANNEGELQSHDLGDMVIDENQSTGVMFGLQNQLVLRPKNAAPERQLLPRRVLIPRGDVSCLPQGHHVLVRIDTHSQRRVSYHLYKIDSDLGCLSGNISMASQLYKVYLHALTGSCMPDPLTGRTGTEEALSCLRSASCLSFMRLGEGDADLLHRIASLTVSRTFYPSHLRSMQQVEWQCLTPAAQHHGFHAAAMSILEYADRLQMFYEKGISRAKPLSARDPHLMARASLRSVLLYPEEFAGPLPPGRQDTEYISRDLLHNTTAGETQAHDIAVMVHQWSSRLQTSPRLLDTLNSLQLLEGVREGVTLQYSRDWLKPSLKSIWISAYNRCRTASRDNHRYQLAFTLSAVGYDSPDIKTTNLVSDLLAFATVPGFRAFPPPNFPPSYDLSDGFKPDEDTLRQYMSSHIKPFWETPEASLAAYFGESEPCLQRRRFSAYEDRCNLVKRSVVEGLLRAWPCEQLRSPSELNSSNFANVTELKDKLSKLFSSCYRNHMLREHIRHVQGILDEARLSHPSPNGSCYTFTTSQVTPSSPPATIGSDQLFRRAVPTIAATTPLSGSLSLMGTGSSGVTEELRSLIREFQHCGGSEFRRIYGRDLGQSMECLANEETEVIAGPVPLVNEIWSHYQRLKTLFLEVVGSISHSLLPSNPAEEALCNSGQWPRNSVKFLLGSLASVSKTNLGPGWRRTLISLAETTLQLQRSRRLLLFALSQSSEDFSKEMKNMGCEGWDAETYPDWLLIQIENNFLVRPTQAGVAHEMISPRSGHNTTLQLNMGEGKSSVIVPIAASALADGKRLVRIIVLKSLAPQMIQLLAERLSGLTNRRIFYMPFSRSTSLSPGDAETIHDLMEECAREHGVWVVQPDHILSYKLMSVRQNLVSDLKPSVAGMLLESQKWLELHARDILDESDEILHVRYQLVYTEGLQKQLTGFPHRWTTTQQILTLAKRFALRLRNDFPLGVDVKESSSERFPQIRILQADAGKALVYRIATSVIMDSALPNHNFDQFSSIARQAAFKFITAAEVAAEDVQVVEGYCRNGPIWTGLLLLRGLLACGILVYALKERRWRVDYGLDPRRTMLAVPYRAKDAPALRAEFGHPDVAVTLTCLSYYYGGLEEEQLMLCFQLLVKDDNPNLEYETWVSGCDNIPETLRQLSGVNMKSTEQRSKFLFPLFRHNQVVINFFLSRVVFPKEAKEFPQKLACSGWDLAEQKREVSNVVTGFSGTNDNRYLLPTSITQRDPEHQLCTNARVLAYLLRPENNYYQCTANPNGQQLATDDFLKLLRDQTPEIRILLDVGAQMLELQNRELVARWLDVKPSAQAAIYFNEDDELAVLSRDGNVELLVSSQFAHRLDQCLLYLDDAHTRGTDVKLPLGSRAAVTLGPKVTKDRLAQGCMRMRKLGHGHSVMFFAPLEVDRAIRLAASKSDLERVESIDILRWTMLETCMDIQHRVSHWAQQGVDHHARHAAWSDFSSGGANIAELKSAWLQREALTLDEMYKPGGDSPHRNVMPPEIQERCVQLGVTSLSDTQMDEEQEREIIHEVEREAQVQRPPPVPAAAHKVDPQVRDFIRHGKIPIGSTVFIPAFRTLDRTSTPFLERNAWSQDLLVTRDFSTTVQCDSEDKYDDYLRPVNWIISSTTGSQPPRRLAVILSPFEVNALLKDIRRSKHVHLHIYTPRVTQAMRSCDDLRLHSIPPLPGAWSPPELLIPQLNLFAGQLYLPNYPTYLQLCRFLGVYARDLEHEDEMVGSDGFIAPERRPQAAAMSPFQNTPVPSLKGLIAMRRKGMEFLRTHLGRVLQGRPLTDGPEDFGA</sequence>
<accession>A0ACB8BC38</accession>
<keyword evidence="2" id="KW-1185">Reference proteome</keyword>
<dbReference type="EMBL" id="MU266482">
    <property type="protein sequence ID" value="KAH7922523.1"/>
    <property type="molecule type" value="Genomic_DNA"/>
</dbReference>
<name>A0ACB8BC38_9AGAM</name>
<proteinExistence type="predicted"/>
<evidence type="ECO:0000313" key="2">
    <source>
        <dbReference type="Proteomes" id="UP000790709"/>
    </source>
</evidence>
<dbReference type="Proteomes" id="UP000790709">
    <property type="component" value="Unassembled WGS sequence"/>
</dbReference>
<organism evidence="1 2">
    <name type="scientific">Leucogyrophana mollusca</name>
    <dbReference type="NCBI Taxonomy" id="85980"/>
    <lineage>
        <taxon>Eukaryota</taxon>
        <taxon>Fungi</taxon>
        <taxon>Dikarya</taxon>
        <taxon>Basidiomycota</taxon>
        <taxon>Agaricomycotina</taxon>
        <taxon>Agaricomycetes</taxon>
        <taxon>Agaricomycetidae</taxon>
        <taxon>Boletales</taxon>
        <taxon>Boletales incertae sedis</taxon>
        <taxon>Leucogyrophana</taxon>
    </lineage>
</organism>
<reference evidence="1" key="1">
    <citation type="journal article" date="2021" name="New Phytol.">
        <title>Evolutionary innovations through gain and loss of genes in the ectomycorrhizal Boletales.</title>
        <authorList>
            <person name="Wu G."/>
            <person name="Miyauchi S."/>
            <person name="Morin E."/>
            <person name="Kuo A."/>
            <person name="Drula E."/>
            <person name="Varga T."/>
            <person name="Kohler A."/>
            <person name="Feng B."/>
            <person name="Cao Y."/>
            <person name="Lipzen A."/>
            <person name="Daum C."/>
            <person name="Hundley H."/>
            <person name="Pangilinan J."/>
            <person name="Johnson J."/>
            <person name="Barry K."/>
            <person name="LaButti K."/>
            <person name="Ng V."/>
            <person name="Ahrendt S."/>
            <person name="Min B."/>
            <person name="Choi I.G."/>
            <person name="Park H."/>
            <person name="Plett J.M."/>
            <person name="Magnuson J."/>
            <person name="Spatafora J.W."/>
            <person name="Nagy L.G."/>
            <person name="Henrissat B."/>
            <person name="Grigoriev I.V."/>
            <person name="Yang Z.L."/>
            <person name="Xu J."/>
            <person name="Martin F.M."/>
        </authorList>
    </citation>
    <scope>NUCLEOTIDE SEQUENCE</scope>
    <source>
        <strain evidence="1">KUC20120723A-06</strain>
    </source>
</reference>
<protein>
    <submittedName>
        <fullName evidence="1">Uncharacterized protein</fullName>
    </submittedName>
</protein>
<evidence type="ECO:0000313" key="1">
    <source>
        <dbReference type="EMBL" id="KAH7922523.1"/>
    </source>
</evidence>
<gene>
    <name evidence="1" type="ORF">BV22DRAFT_1131378</name>
</gene>